<sequence>MIRFFQNTGKRLGLSLAFMATMLFSLSMPAFARDSISNINMIRIKVEERLRNLDPGDSLGNISEGDFSTGDSDKYHVDAVQWVDSGNAGDVTVGSTPKVQLYLVADSRDKSNGDTLYYQFFGAYNSNNVRVTNGTLISAKRISSTELELLIQLRAVQGQYSMADNLQWDNNSLGRARWTAPENGSGVYEVSLFKEGRRLAKITTDALSLNFYPWMTEEGSYTFSVKTIPYTEEQKKAGKSSEEAESEVLDIQQSTRSNGEGKYSENQVHGQNGQNNSGTANIPGTIGFSQSNGKWYFRFPNSQPAINTWVEWNGHWYHFNGQAEMETGWFKNSYGDWYYLDPVNGDMKTGWRFINQKWYYLRPEKDDRCGAMLSNGIMQIGKEQYYFDNSGAMRTGWISLQENGNTVYYYFREDGAMAKNTTISGFRLNERGQWVK</sequence>
<dbReference type="InterPro" id="IPR018337">
    <property type="entry name" value="Cell_wall/Cho-bd_repeat"/>
</dbReference>
<protein>
    <submittedName>
        <fullName evidence="5">Glucan-binding YG repeat protein</fullName>
    </submittedName>
</protein>
<feature type="chain" id="PRO_5030624442" evidence="4">
    <location>
        <begin position="33"/>
        <end position="436"/>
    </location>
</feature>
<evidence type="ECO:0000313" key="5">
    <source>
        <dbReference type="EMBL" id="MBB6041227.1"/>
    </source>
</evidence>
<evidence type="ECO:0000256" key="1">
    <source>
        <dbReference type="ARBA" id="ARBA00022737"/>
    </source>
</evidence>
<feature type="signal peptide" evidence="4">
    <location>
        <begin position="1"/>
        <end position="32"/>
    </location>
</feature>
<evidence type="ECO:0000256" key="3">
    <source>
        <dbReference type="SAM" id="MobiDB-lite"/>
    </source>
</evidence>
<dbReference type="Gene3D" id="2.10.270.10">
    <property type="entry name" value="Cholin Binding"/>
    <property type="match status" value="2"/>
</dbReference>
<proteinExistence type="predicted"/>
<evidence type="ECO:0000256" key="2">
    <source>
        <dbReference type="PROSITE-ProRule" id="PRU00591"/>
    </source>
</evidence>
<reference evidence="5 6" key="1">
    <citation type="submission" date="2020-08" db="EMBL/GenBank/DDBJ databases">
        <title>Genomic Encyclopedia of Type Strains, Phase IV (KMG-IV): sequencing the most valuable type-strain genomes for metagenomic binning, comparative biology and taxonomic classification.</title>
        <authorList>
            <person name="Goeker M."/>
        </authorList>
    </citation>
    <scope>NUCLEOTIDE SEQUENCE [LARGE SCALE GENOMIC DNA]</scope>
    <source>
        <strain evidence="5 6">DSM 17245</strain>
    </source>
</reference>
<feature type="region of interest" description="Disordered" evidence="3">
    <location>
        <begin position="236"/>
        <end position="281"/>
    </location>
</feature>
<dbReference type="EMBL" id="JACHHH010000005">
    <property type="protein sequence ID" value="MBB6041227.1"/>
    <property type="molecule type" value="Genomic_DNA"/>
</dbReference>
<accession>A0A7W9SFJ9</accession>
<evidence type="ECO:0000313" key="6">
    <source>
        <dbReference type="Proteomes" id="UP000522163"/>
    </source>
</evidence>
<organism evidence="5 6">
    <name type="scientific">Oribacterium sinus</name>
    <dbReference type="NCBI Taxonomy" id="237576"/>
    <lineage>
        <taxon>Bacteria</taxon>
        <taxon>Bacillati</taxon>
        <taxon>Bacillota</taxon>
        <taxon>Clostridia</taxon>
        <taxon>Lachnospirales</taxon>
        <taxon>Lachnospiraceae</taxon>
        <taxon>Oribacterium</taxon>
    </lineage>
</organism>
<evidence type="ECO:0000256" key="4">
    <source>
        <dbReference type="SAM" id="SignalP"/>
    </source>
</evidence>
<dbReference type="AlphaFoldDB" id="A0A7W9SFJ9"/>
<dbReference type="SUPFAM" id="SSF69360">
    <property type="entry name" value="Cell wall binding repeat"/>
    <property type="match status" value="1"/>
</dbReference>
<feature type="compositionally biased region" description="Polar residues" evidence="3">
    <location>
        <begin position="251"/>
        <end position="281"/>
    </location>
</feature>
<dbReference type="GeneID" id="85014743"/>
<gene>
    <name evidence="5" type="ORF">HNQ46_001204</name>
</gene>
<dbReference type="Proteomes" id="UP000522163">
    <property type="component" value="Unassembled WGS sequence"/>
</dbReference>
<keyword evidence="1" id="KW-0677">Repeat</keyword>
<name>A0A7W9SFJ9_9FIRM</name>
<dbReference type="Pfam" id="PF19127">
    <property type="entry name" value="Choline_bind_3"/>
    <property type="match status" value="2"/>
</dbReference>
<feature type="repeat" description="Cell wall-binding" evidence="2">
    <location>
        <begin position="394"/>
        <end position="417"/>
    </location>
</feature>
<dbReference type="PROSITE" id="PS51170">
    <property type="entry name" value="CW"/>
    <property type="match status" value="1"/>
</dbReference>
<comment type="caution">
    <text evidence="5">The sequence shown here is derived from an EMBL/GenBank/DDBJ whole genome shotgun (WGS) entry which is preliminary data.</text>
</comment>
<dbReference type="RefSeq" id="WP_183683825.1">
    <property type="nucleotide sequence ID" value="NZ_JACHHH010000005.1"/>
</dbReference>
<keyword evidence="4" id="KW-0732">Signal</keyword>